<evidence type="ECO:0000256" key="2">
    <source>
        <dbReference type="SAM" id="SignalP"/>
    </source>
</evidence>
<sequence>MRMNRFIRVALISIFCFSYVSAAFAQDSYQKSTNAKDEQVAQDSDKTNGKNEETKAPDWSPDTEGKTRFGKDEENQDILKGKPLPKSTNFLVYGASIGSPGSINLNLGYYYKDVVVRVSGGKWNPHWWGGQVDIGYSFWKTPVIAHSVSLVFGRFEVDPFQPEIGRGGQNSYPSGSSFPGYRHRDPTYEDLLIRSYVTEQSPDLALYLEHESRDRQKVHLNQQYVGLTYDFLLGNFFLQVGAGVGKGDYKNPQLLIQLGYLFDTR</sequence>
<accession>N1WLR8</accession>
<dbReference type="RefSeq" id="WP_003000357.1">
    <property type="nucleotide sequence ID" value="NZ_AOHC02000025.1"/>
</dbReference>
<dbReference type="EMBL" id="AOHC02000025">
    <property type="protein sequence ID" value="EMY78182.1"/>
    <property type="molecule type" value="Genomic_DNA"/>
</dbReference>
<feature type="compositionally biased region" description="Basic and acidic residues" evidence="1">
    <location>
        <begin position="34"/>
        <end position="56"/>
    </location>
</feature>
<dbReference type="AlphaFoldDB" id="N1WLR8"/>
<dbReference type="STRING" id="1218598.LEP1GSC060_1342"/>
<feature type="signal peptide" evidence="2">
    <location>
        <begin position="1"/>
        <end position="25"/>
    </location>
</feature>
<keyword evidence="4" id="KW-1185">Reference proteome</keyword>
<evidence type="ECO:0000256" key="1">
    <source>
        <dbReference type="SAM" id="MobiDB-lite"/>
    </source>
</evidence>
<reference evidence="3" key="1">
    <citation type="submission" date="2013-03" db="EMBL/GenBank/DDBJ databases">
        <authorList>
            <person name="Harkins D.M."/>
            <person name="Durkin A.S."/>
            <person name="Brinkac L.M."/>
            <person name="Haft D.H."/>
            <person name="Selengut J.D."/>
            <person name="Sanka R."/>
            <person name="DePew J."/>
            <person name="Purushe J."/>
            <person name="Hartskeerl R.A."/>
            <person name="Ahmed A."/>
            <person name="van der Linden H."/>
            <person name="Goris M.G.A."/>
            <person name="Vinetz J.M."/>
            <person name="Sutton G.G."/>
            <person name="Nierman W.C."/>
            <person name="Fouts D.E."/>
        </authorList>
    </citation>
    <scope>NUCLEOTIDE SEQUENCE [LARGE SCALE GENOMIC DNA]</scope>
    <source>
        <strain evidence="3">ICFT</strain>
    </source>
</reference>
<protein>
    <submittedName>
        <fullName evidence="3">Uncharacterized protein</fullName>
    </submittedName>
</protein>
<evidence type="ECO:0000313" key="3">
    <source>
        <dbReference type="EMBL" id="EMY78182.1"/>
    </source>
</evidence>
<evidence type="ECO:0000313" key="4">
    <source>
        <dbReference type="Proteomes" id="UP000012313"/>
    </source>
</evidence>
<feature type="compositionally biased region" description="Basic and acidic residues" evidence="1">
    <location>
        <begin position="63"/>
        <end position="75"/>
    </location>
</feature>
<name>N1WLR8_9LEPT</name>
<dbReference type="Proteomes" id="UP000012313">
    <property type="component" value="Unassembled WGS sequence"/>
</dbReference>
<organism evidence="3 4">
    <name type="scientific">Leptospira weilii serovar Ranarum str. ICFT</name>
    <dbReference type="NCBI Taxonomy" id="1218598"/>
    <lineage>
        <taxon>Bacteria</taxon>
        <taxon>Pseudomonadati</taxon>
        <taxon>Spirochaetota</taxon>
        <taxon>Spirochaetia</taxon>
        <taxon>Leptospirales</taxon>
        <taxon>Leptospiraceae</taxon>
        <taxon>Leptospira</taxon>
    </lineage>
</organism>
<feature type="region of interest" description="Disordered" evidence="1">
    <location>
        <begin position="33"/>
        <end position="75"/>
    </location>
</feature>
<gene>
    <name evidence="3" type="ORF">LEP1GSC060_1342</name>
</gene>
<keyword evidence="2" id="KW-0732">Signal</keyword>
<comment type="caution">
    <text evidence="3">The sequence shown here is derived from an EMBL/GenBank/DDBJ whole genome shotgun (WGS) entry which is preliminary data.</text>
</comment>
<proteinExistence type="predicted"/>
<feature type="chain" id="PRO_5004113855" evidence="2">
    <location>
        <begin position="26"/>
        <end position="265"/>
    </location>
</feature>